<proteinExistence type="predicted"/>
<evidence type="ECO:0000256" key="1">
    <source>
        <dbReference type="SAM" id="MobiDB-lite"/>
    </source>
</evidence>
<organism evidence="2 3">
    <name type="scientific">Lentithecium fluviatile CBS 122367</name>
    <dbReference type="NCBI Taxonomy" id="1168545"/>
    <lineage>
        <taxon>Eukaryota</taxon>
        <taxon>Fungi</taxon>
        <taxon>Dikarya</taxon>
        <taxon>Ascomycota</taxon>
        <taxon>Pezizomycotina</taxon>
        <taxon>Dothideomycetes</taxon>
        <taxon>Pleosporomycetidae</taxon>
        <taxon>Pleosporales</taxon>
        <taxon>Massarineae</taxon>
        <taxon>Lentitheciaceae</taxon>
        <taxon>Lentithecium</taxon>
    </lineage>
</organism>
<feature type="region of interest" description="Disordered" evidence="1">
    <location>
        <begin position="1"/>
        <end position="39"/>
    </location>
</feature>
<name>A0A6G1IFX8_9PLEO</name>
<keyword evidence="3" id="KW-1185">Reference proteome</keyword>
<protein>
    <submittedName>
        <fullName evidence="2">Uncharacterized protein</fullName>
    </submittedName>
</protein>
<dbReference type="AlphaFoldDB" id="A0A6G1IFX8"/>
<dbReference type="Proteomes" id="UP000799291">
    <property type="component" value="Unassembled WGS sequence"/>
</dbReference>
<dbReference type="EMBL" id="MU005626">
    <property type="protein sequence ID" value="KAF2677112.1"/>
    <property type="molecule type" value="Genomic_DNA"/>
</dbReference>
<accession>A0A6G1IFX8</accession>
<feature type="compositionally biased region" description="Polar residues" evidence="1">
    <location>
        <begin position="72"/>
        <end position="89"/>
    </location>
</feature>
<feature type="compositionally biased region" description="Polar residues" evidence="1">
    <location>
        <begin position="12"/>
        <end position="27"/>
    </location>
</feature>
<reference evidence="2" key="1">
    <citation type="journal article" date="2020" name="Stud. Mycol.">
        <title>101 Dothideomycetes genomes: a test case for predicting lifestyles and emergence of pathogens.</title>
        <authorList>
            <person name="Haridas S."/>
            <person name="Albert R."/>
            <person name="Binder M."/>
            <person name="Bloem J."/>
            <person name="Labutti K."/>
            <person name="Salamov A."/>
            <person name="Andreopoulos B."/>
            <person name="Baker S."/>
            <person name="Barry K."/>
            <person name="Bills G."/>
            <person name="Bluhm B."/>
            <person name="Cannon C."/>
            <person name="Castanera R."/>
            <person name="Culley D."/>
            <person name="Daum C."/>
            <person name="Ezra D."/>
            <person name="Gonzalez J."/>
            <person name="Henrissat B."/>
            <person name="Kuo A."/>
            <person name="Liang C."/>
            <person name="Lipzen A."/>
            <person name="Lutzoni F."/>
            <person name="Magnuson J."/>
            <person name="Mondo S."/>
            <person name="Nolan M."/>
            <person name="Ohm R."/>
            <person name="Pangilinan J."/>
            <person name="Park H.-J."/>
            <person name="Ramirez L."/>
            <person name="Alfaro M."/>
            <person name="Sun H."/>
            <person name="Tritt A."/>
            <person name="Yoshinaga Y."/>
            <person name="Zwiers L.-H."/>
            <person name="Turgeon B."/>
            <person name="Goodwin S."/>
            <person name="Spatafora J."/>
            <person name="Crous P."/>
            <person name="Grigoriev I."/>
        </authorList>
    </citation>
    <scope>NUCLEOTIDE SEQUENCE</scope>
    <source>
        <strain evidence="2">CBS 122367</strain>
    </source>
</reference>
<sequence>MSLHPAPRANEPNVSSKRWATRPSTCTPLARLAPKDTLEPSSCIAAVTRRGTERGRPRPTLKSEKLLWSLVSSRNDSPASSCAKTNRSTAPRHPTHTPALSPKRTKTKKKESATKSLPQGSSVAKIAEAAPPA</sequence>
<evidence type="ECO:0000313" key="3">
    <source>
        <dbReference type="Proteomes" id="UP000799291"/>
    </source>
</evidence>
<feature type="region of interest" description="Disordered" evidence="1">
    <location>
        <begin position="72"/>
        <end position="133"/>
    </location>
</feature>
<evidence type="ECO:0000313" key="2">
    <source>
        <dbReference type="EMBL" id="KAF2677112.1"/>
    </source>
</evidence>
<gene>
    <name evidence="2" type="ORF">K458DRAFT_424297</name>
</gene>